<proteinExistence type="predicted"/>
<name>A0A0F8ZB29_9ZZZZ</name>
<accession>A0A0F8ZB29</accession>
<sequence>MKYHGVELNKMGNGEWTAFRNGRELWIARVTLTQFANLAVADTVQLRLGWPLITWGVEVIEHQK</sequence>
<gene>
    <name evidence="1" type="ORF">LCGC14_2718030</name>
</gene>
<organism evidence="1">
    <name type="scientific">marine sediment metagenome</name>
    <dbReference type="NCBI Taxonomy" id="412755"/>
    <lineage>
        <taxon>unclassified sequences</taxon>
        <taxon>metagenomes</taxon>
        <taxon>ecological metagenomes</taxon>
    </lineage>
</organism>
<protein>
    <submittedName>
        <fullName evidence="1">Uncharacterized protein</fullName>
    </submittedName>
</protein>
<comment type="caution">
    <text evidence="1">The sequence shown here is derived from an EMBL/GenBank/DDBJ whole genome shotgun (WGS) entry which is preliminary data.</text>
</comment>
<dbReference type="AlphaFoldDB" id="A0A0F8ZB29"/>
<dbReference type="EMBL" id="LAZR01048878">
    <property type="protein sequence ID" value="KKK90933.1"/>
    <property type="molecule type" value="Genomic_DNA"/>
</dbReference>
<reference evidence="1" key="1">
    <citation type="journal article" date="2015" name="Nature">
        <title>Complex archaea that bridge the gap between prokaryotes and eukaryotes.</title>
        <authorList>
            <person name="Spang A."/>
            <person name="Saw J.H."/>
            <person name="Jorgensen S.L."/>
            <person name="Zaremba-Niedzwiedzka K."/>
            <person name="Martijn J."/>
            <person name="Lind A.E."/>
            <person name="van Eijk R."/>
            <person name="Schleper C."/>
            <person name="Guy L."/>
            <person name="Ettema T.J."/>
        </authorList>
    </citation>
    <scope>NUCLEOTIDE SEQUENCE</scope>
</reference>
<evidence type="ECO:0000313" key="1">
    <source>
        <dbReference type="EMBL" id="KKK90933.1"/>
    </source>
</evidence>